<accession>A9U352</accession>
<feature type="region of interest" description="Disordered" evidence="1">
    <location>
        <begin position="256"/>
        <end position="296"/>
    </location>
</feature>
<dbReference type="InterPro" id="IPR050656">
    <property type="entry name" value="PINX1"/>
</dbReference>
<gene>
    <name evidence="3" type="ORF">PHYPADRAFT_173421</name>
</gene>
<dbReference type="Pfam" id="PF01585">
    <property type="entry name" value="G-patch"/>
    <property type="match status" value="1"/>
</dbReference>
<dbReference type="PANTHER" id="PTHR23149">
    <property type="entry name" value="G PATCH DOMAIN CONTAINING PROTEIN"/>
    <property type="match status" value="1"/>
</dbReference>
<reference evidence="3" key="1">
    <citation type="journal article" date="2008" name="Science">
        <title>The Physcomitrella genome reveals evolutionary insights into the conquest of land by plants.</title>
        <authorList>
            <person name="Rensing S."/>
            <person name="Lang D."/>
            <person name="Zimmer A."/>
            <person name="Terry A."/>
            <person name="Salamov A."/>
            <person name="Shapiro H."/>
            <person name="Nishiyama T."/>
            <person name="Perroud P.-F."/>
            <person name="Lindquist E."/>
            <person name="Kamisugi Y."/>
            <person name="Tanahashi T."/>
            <person name="Sakakibara K."/>
            <person name="Fujita T."/>
            <person name="Oishi K."/>
            <person name="Shin-I T."/>
            <person name="Kuroki Y."/>
            <person name="Toyoda A."/>
            <person name="Suzuki Y."/>
            <person name="Hashimoto A."/>
            <person name="Yamaguchi K."/>
            <person name="Sugano A."/>
            <person name="Kohara Y."/>
            <person name="Fujiyama A."/>
            <person name="Anterola A."/>
            <person name="Aoki S."/>
            <person name="Ashton N."/>
            <person name="Barbazuk W.B."/>
            <person name="Barker E."/>
            <person name="Bennetzen J."/>
            <person name="Bezanilla M."/>
            <person name="Blankenship R."/>
            <person name="Cho S.H."/>
            <person name="Dutcher S."/>
            <person name="Estelle M."/>
            <person name="Fawcett J.A."/>
            <person name="Gundlach H."/>
            <person name="Hanada K."/>
            <person name="Heyl A."/>
            <person name="Hicks K.A."/>
            <person name="Hugh J."/>
            <person name="Lohr M."/>
            <person name="Mayer K."/>
            <person name="Melkozernov A."/>
            <person name="Murata T."/>
            <person name="Nelson D."/>
            <person name="Pils B."/>
            <person name="Prigge M."/>
            <person name="Reiss B."/>
            <person name="Renner T."/>
            <person name="Rombauts S."/>
            <person name="Rushton P."/>
            <person name="Sanderfoot A."/>
            <person name="Schween G."/>
            <person name="Shiu S.-H."/>
            <person name="Stueber K."/>
            <person name="Theodoulou F.L."/>
            <person name="Tu H."/>
            <person name="Van de Peer Y."/>
            <person name="Verrier P.J."/>
            <person name="Waters E."/>
            <person name="Wood A."/>
            <person name="Yang L."/>
            <person name="Cove D."/>
            <person name="Cuming A."/>
            <person name="Hasebe M."/>
            <person name="Lucas S."/>
            <person name="Mishler D.B."/>
            <person name="Reski R."/>
            <person name="Grigoriev I."/>
            <person name="Quatrano R.S."/>
            <person name="Boore J.L."/>
        </authorList>
    </citation>
    <scope>NUCLEOTIDE SEQUENCE [LARGE SCALE GENOMIC DNA]</scope>
</reference>
<evidence type="ECO:0000259" key="2">
    <source>
        <dbReference type="PROSITE" id="PS50174"/>
    </source>
</evidence>
<evidence type="ECO:0000313" key="3">
    <source>
        <dbReference type="EMBL" id="EDQ49898.1"/>
    </source>
</evidence>
<feature type="compositionally biased region" description="Acidic residues" evidence="1">
    <location>
        <begin position="268"/>
        <end position="280"/>
    </location>
</feature>
<dbReference type="HOGENOM" id="CLU_765943_0_0_1"/>
<sequence length="638" mass="70308">MVVGISVEMNPTGCICKMGGIKREESREQWKGERGGETGCACMLWFHGCRFGVGPASPSPYLCPCRSRSHKTHGGREHRGTALVASGDCSRRLRGEARQGRHFVCSLLQSPILFSAFHALCVAPAIHSWLGCGWVCSSVDVFCPIPLSTDSHSLSAHYLHIMEPPAPPALYQGVLKDSKAFRLMTRMGWEEGSGLGKERQGITSHIRVKVRKDNSGVGTDDAKKAAANWTLHTVRVMNYDNILKNLKVVRFNQMTEPEVKEDSRDEASSDEDSSDDDSVDDVPSVQEEREIAAAAPAQAPTVIVEMERTVVESKEELMFVEMECEESVSLQEPAADWWGTKYGFVRGGALGSKVRQTVNGERQCQNGRTVFSEQDQENLYNLVNEKATSGKKGLGQDQRALKIGGVKISTRPGQKKVFANAEASDEDEVQGSVISDSQESEPVIEKKLAKRRKRDETSGFKAVLQEGSKIKLKELVAQFLAEAAEQKTSLKKLQRRVTASTGLFSSKDDAVRFRDKVSTRTFLEGILLASCWSMSESFSLMKLNSKYAVVDSWGCRPGLKSGGQFSLNADHKMWSIGFDVLATSLILSSLQLAYTYWLWHYLGRLGRHHSFSFATSAAMFGGAVSKPVSSTVDHRDAL</sequence>
<protein>
    <submittedName>
        <fullName evidence="3">Predicted protein</fullName>
    </submittedName>
</protein>
<feature type="domain" description="G-patch" evidence="2">
    <location>
        <begin position="176"/>
        <end position="222"/>
    </location>
</feature>
<name>A9U352_PHYPA</name>
<organism>
    <name type="scientific">Physcomitrium patens</name>
    <name type="common">Spreading-leaved earth moss</name>
    <name type="synonym">Physcomitrella patens</name>
    <dbReference type="NCBI Taxonomy" id="3218"/>
    <lineage>
        <taxon>Eukaryota</taxon>
        <taxon>Viridiplantae</taxon>
        <taxon>Streptophyta</taxon>
        <taxon>Embryophyta</taxon>
        <taxon>Bryophyta</taxon>
        <taxon>Bryophytina</taxon>
        <taxon>Bryopsida</taxon>
        <taxon>Funariidae</taxon>
        <taxon>Funariales</taxon>
        <taxon>Funariaceae</taxon>
        <taxon>Physcomitrium</taxon>
    </lineage>
</organism>
<proteinExistence type="predicted"/>
<dbReference type="GO" id="GO:0003676">
    <property type="term" value="F:nucleic acid binding"/>
    <property type="evidence" value="ECO:0007669"/>
    <property type="project" value="InterPro"/>
</dbReference>
<dbReference type="PANTHER" id="PTHR23149:SF9">
    <property type="entry name" value="G PATCH DOMAIN-CONTAINING PROTEIN 4"/>
    <property type="match status" value="1"/>
</dbReference>
<dbReference type="eggNOG" id="KOG2809">
    <property type="taxonomic scope" value="Eukaryota"/>
</dbReference>
<feature type="compositionally biased region" description="Basic and acidic residues" evidence="1">
    <location>
        <begin position="257"/>
        <end position="267"/>
    </location>
</feature>
<dbReference type="AlphaFoldDB" id="A9U352"/>
<dbReference type="EMBL" id="DS545337">
    <property type="protein sequence ID" value="EDQ49898.1"/>
    <property type="molecule type" value="Genomic_DNA"/>
</dbReference>
<dbReference type="SMART" id="SM00443">
    <property type="entry name" value="G_patch"/>
    <property type="match status" value="1"/>
</dbReference>
<dbReference type="InterPro" id="IPR000467">
    <property type="entry name" value="G_patch_dom"/>
</dbReference>
<evidence type="ECO:0000256" key="1">
    <source>
        <dbReference type="SAM" id="MobiDB-lite"/>
    </source>
</evidence>
<dbReference type="PROSITE" id="PS50174">
    <property type="entry name" value="G_PATCH"/>
    <property type="match status" value="1"/>
</dbReference>